<accession>A0AAD4DVT4</accession>
<name>A0AAD4DVT4_9AGAM</name>
<sequence>MADGSLVQSQGIWKSTIKWGSTAVYTSFEVFDSGGMWKMLIGKPLLEQLCAVHDYAQDIISIPSYPKPSIVTNLYNSPSAPMKGMPAPPPKQSMPIPVDRANAPMFLIATIPADVMDTQAVSAEEQHVFELSSHLTQSRIDEYTATLAKMGAHIVVASNRPKISMVTESSTFTPCSPSIATVSPSVRDDTSKENNIWPIHMDASEHLGEIPNFPKTTQKNNVYTRNSDPFNKDHIAEVLKSIMIGEDLSTEQRQQRAYLYERLNELESAGIIRRIAPEEVKAASPTVLAQKAHGSEGLPFEE</sequence>
<dbReference type="GeneID" id="64662254"/>
<evidence type="ECO:0000313" key="2">
    <source>
        <dbReference type="Proteomes" id="UP001195769"/>
    </source>
</evidence>
<reference evidence="1" key="1">
    <citation type="journal article" date="2020" name="New Phytol.">
        <title>Comparative genomics reveals dynamic genome evolution in host specialist ectomycorrhizal fungi.</title>
        <authorList>
            <person name="Lofgren L.A."/>
            <person name="Nguyen N.H."/>
            <person name="Vilgalys R."/>
            <person name="Ruytinx J."/>
            <person name="Liao H.L."/>
            <person name="Branco S."/>
            <person name="Kuo A."/>
            <person name="LaButti K."/>
            <person name="Lipzen A."/>
            <person name="Andreopoulos W."/>
            <person name="Pangilinan J."/>
            <person name="Riley R."/>
            <person name="Hundley H."/>
            <person name="Na H."/>
            <person name="Barry K."/>
            <person name="Grigoriev I.V."/>
            <person name="Stajich J.E."/>
            <person name="Kennedy P.G."/>
        </authorList>
    </citation>
    <scope>NUCLEOTIDE SEQUENCE</scope>
    <source>
        <strain evidence="1">FC203</strain>
    </source>
</reference>
<dbReference type="EMBL" id="JABBWK010000071">
    <property type="protein sequence ID" value="KAG1895071.1"/>
    <property type="molecule type" value="Genomic_DNA"/>
</dbReference>
<protein>
    <submittedName>
        <fullName evidence="1">Uncharacterized protein</fullName>
    </submittedName>
</protein>
<organism evidence="1 2">
    <name type="scientific">Suillus fuscotomentosus</name>
    <dbReference type="NCBI Taxonomy" id="1912939"/>
    <lineage>
        <taxon>Eukaryota</taxon>
        <taxon>Fungi</taxon>
        <taxon>Dikarya</taxon>
        <taxon>Basidiomycota</taxon>
        <taxon>Agaricomycotina</taxon>
        <taxon>Agaricomycetes</taxon>
        <taxon>Agaricomycetidae</taxon>
        <taxon>Boletales</taxon>
        <taxon>Suillineae</taxon>
        <taxon>Suillaceae</taxon>
        <taxon>Suillus</taxon>
    </lineage>
</organism>
<dbReference type="AlphaFoldDB" id="A0AAD4DVT4"/>
<evidence type="ECO:0000313" key="1">
    <source>
        <dbReference type="EMBL" id="KAG1895071.1"/>
    </source>
</evidence>
<keyword evidence="2" id="KW-1185">Reference proteome</keyword>
<proteinExistence type="predicted"/>
<gene>
    <name evidence="1" type="ORF">F5891DRAFT_1194580</name>
</gene>
<dbReference type="Proteomes" id="UP001195769">
    <property type="component" value="Unassembled WGS sequence"/>
</dbReference>
<comment type="caution">
    <text evidence="1">The sequence shown here is derived from an EMBL/GenBank/DDBJ whole genome shotgun (WGS) entry which is preliminary data.</text>
</comment>
<dbReference type="RefSeq" id="XP_041220647.1">
    <property type="nucleotide sequence ID" value="XM_041367956.1"/>
</dbReference>